<dbReference type="PROSITE" id="PS51379">
    <property type="entry name" value="4FE4S_FER_2"/>
    <property type="match status" value="1"/>
</dbReference>
<gene>
    <name evidence="9" type="ORF">FCL42_10285</name>
</gene>
<keyword evidence="2" id="KW-1003">Cell membrane</keyword>
<dbReference type="PANTHER" id="PTHR30224">
    <property type="entry name" value="ELECTRON TRANSPORT PROTEIN"/>
    <property type="match status" value="1"/>
</dbReference>
<dbReference type="GO" id="GO:0051536">
    <property type="term" value="F:iron-sulfur cluster binding"/>
    <property type="evidence" value="ECO:0007669"/>
    <property type="project" value="UniProtKB-KW"/>
</dbReference>
<dbReference type="InterPro" id="IPR017896">
    <property type="entry name" value="4Fe4S_Fe-S-bd"/>
</dbReference>
<comment type="subcellular location">
    <subcellularLocation>
        <location evidence="1">Cell membrane</location>
    </subcellularLocation>
</comment>
<evidence type="ECO:0000259" key="8">
    <source>
        <dbReference type="PROSITE" id="PS51379"/>
    </source>
</evidence>
<keyword evidence="5" id="KW-0411">Iron-sulfur</keyword>
<dbReference type="PROSITE" id="PS00198">
    <property type="entry name" value="4FE4S_FER_1"/>
    <property type="match status" value="1"/>
</dbReference>
<evidence type="ECO:0000256" key="6">
    <source>
        <dbReference type="ARBA" id="ARBA00023136"/>
    </source>
</evidence>
<feature type="transmembrane region" description="Helical" evidence="7">
    <location>
        <begin position="297"/>
        <end position="317"/>
    </location>
</feature>
<comment type="caution">
    <text evidence="9">The sequence shown here is derived from an EMBL/GenBank/DDBJ whole genome shotgun (WGS) entry which is preliminary data.</text>
</comment>
<evidence type="ECO:0000256" key="2">
    <source>
        <dbReference type="ARBA" id="ARBA00022475"/>
    </source>
</evidence>
<keyword evidence="7" id="KW-1133">Transmembrane helix</keyword>
<feature type="transmembrane region" description="Helical" evidence="7">
    <location>
        <begin position="389"/>
        <end position="412"/>
    </location>
</feature>
<keyword evidence="10" id="KW-1185">Reference proteome</keyword>
<dbReference type="InterPro" id="IPR017900">
    <property type="entry name" value="4Fe4S_Fe_S_CS"/>
</dbReference>
<feature type="transmembrane region" description="Helical" evidence="7">
    <location>
        <begin position="233"/>
        <end position="256"/>
    </location>
</feature>
<feature type="transmembrane region" description="Helical" evidence="7">
    <location>
        <begin position="94"/>
        <end position="112"/>
    </location>
</feature>
<sequence length="434" mass="48124">MTMSEWLAIGIALPVGLWALVVGQRVWGALLTLGLLLVAWGLTLAPWVWAVLAGVTLLLLAAEKLPNLSVRFPVLARLMPPDHKQRHWNRWRTATQWLLVAAMAIAALQYAVYMWQLGDGVPDVARPNIVDAFLPVAAAIQLKALFSYGLWDSAHPAGLMMLLVALLLSVVVKRGFCGWACPIGWLGEQLYQLRRRVLPVNAIERLQLSDRRWSKAVLWLTTAVDWLLRAVKYALLAAMINLVFLGMPGMMVMRYLNGAYHQAADMKMWVMFSSPSAPTLVGIVSIVALAAVRRNGFCRYLCPYGALMAIVGAFSPLKIRRDTDRCLRNTKGMDCDKCQRACPSRINVHLVNTVHSDECNSCQRCVSACPSRGALASALPMNRIKLTPLAMVVIIVVTLFVIPLMGAGLGLWNSDVTDQIRVMLWQNIDKLPMF</sequence>
<name>A0A4U1BQ97_9GAMM</name>
<feature type="transmembrane region" description="Helical" evidence="7">
    <location>
        <begin position="268"/>
        <end position="291"/>
    </location>
</feature>
<evidence type="ECO:0000313" key="9">
    <source>
        <dbReference type="EMBL" id="TKB54947.1"/>
    </source>
</evidence>
<accession>A0A4U1BQ97</accession>
<dbReference type="EMBL" id="SWCJ01000006">
    <property type="protein sequence ID" value="TKB54947.1"/>
    <property type="molecule type" value="Genomic_DNA"/>
</dbReference>
<proteinExistence type="predicted"/>
<protein>
    <submittedName>
        <fullName evidence="9">4Fe-4S binding protein</fullName>
    </submittedName>
</protein>
<organism evidence="9 10">
    <name type="scientific">Ferrimonas aestuarii</name>
    <dbReference type="NCBI Taxonomy" id="2569539"/>
    <lineage>
        <taxon>Bacteria</taxon>
        <taxon>Pseudomonadati</taxon>
        <taxon>Pseudomonadota</taxon>
        <taxon>Gammaproteobacteria</taxon>
        <taxon>Alteromonadales</taxon>
        <taxon>Ferrimonadaceae</taxon>
        <taxon>Ferrimonas</taxon>
    </lineage>
</organism>
<evidence type="ECO:0000313" key="10">
    <source>
        <dbReference type="Proteomes" id="UP000305675"/>
    </source>
</evidence>
<evidence type="ECO:0000256" key="4">
    <source>
        <dbReference type="ARBA" id="ARBA00023004"/>
    </source>
</evidence>
<evidence type="ECO:0000256" key="3">
    <source>
        <dbReference type="ARBA" id="ARBA00022723"/>
    </source>
</evidence>
<evidence type="ECO:0000256" key="1">
    <source>
        <dbReference type="ARBA" id="ARBA00004236"/>
    </source>
</evidence>
<dbReference type="InterPro" id="IPR052378">
    <property type="entry name" value="NosR_regulator"/>
</dbReference>
<keyword evidence="6 7" id="KW-0472">Membrane</keyword>
<keyword evidence="4" id="KW-0408">Iron</keyword>
<dbReference type="SUPFAM" id="SSF54862">
    <property type="entry name" value="4Fe-4S ferredoxins"/>
    <property type="match status" value="1"/>
</dbReference>
<feature type="transmembrane region" description="Helical" evidence="7">
    <location>
        <begin position="33"/>
        <end position="61"/>
    </location>
</feature>
<dbReference type="GO" id="GO:0046872">
    <property type="term" value="F:metal ion binding"/>
    <property type="evidence" value="ECO:0007669"/>
    <property type="project" value="UniProtKB-KW"/>
</dbReference>
<dbReference type="OrthoDB" id="9806398at2"/>
<evidence type="ECO:0000256" key="7">
    <source>
        <dbReference type="SAM" id="Phobius"/>
    </source>
</evidence>
<dbReference type="AlphaFoldDB" id="A0A4U1BQ97"/>
<dbReference type="Pfam" id="PF12801">
    <property type="entry name" value="Fer4_5"/>
    <property type="match status" value="2"/>
</dbReference>
<reference evidence="9 10" key="1">
    <citation type="submission" date="2019-04" db="EMBL/GenBank/DDBJ databases">
        <authorList>
            <person name="Hwang J.C."/>
        </authorList>
    </citation>
    <scope>NUCLEOTIDE SEQUENCE [LARGE SCALE GENOMIC DNA]</scope>
    <source>
        <strain evidence="9 10">IMCC35002</strain>
    </source>
</reference>
<dbReference type="PANTHER" id="PTHR30224:SF4">
    <property type="entry name" value="ELECTRON TRANSPORT PROTEIN YCCM-RELATED"/>
    <property type="match status" value="1"/>
</dbReference>
<evidence type="ECO:0000256" key="5">
    <source>
        <dbReference type="ARBA" id="ARBA00023014"/>
    </source>
</evidence>
<keyword evidence="3" id="KW-0479">Metal-binding</keyword>
<dbReference type="GO" id="GO:0005886">
    <property type="term" value="C:plasma membrane"/>
    <property type="evidence" value="ECO:0007669"/>
    <property type="project" value="UniProtKB-SubCell"/>
</dbReference>
<keyword evidence="7" id="KW-0812">Transmembrane</keyword>
<dbReference type="Proteomes" id="UP000305675">
    <property type="component" value="Unassembled WGS sequence"/>
</dbReference>
<feature type="domain" description="4Fe-4S ferredoxin-type" evidence="8">
    <location>
        <begin position="350"/>
        <end position="380"/>
    </location>
</feature>